<gene>
    <name evidence="1" type="ORF">PoB_006364300</name>
</gene>
<dbReference type="EMBL" id="BLXT01007177">
    <property type="protein sequence ID" value="GFO37138.1"/>
    <property type="molecule type" value="Genomic_DNA"/>
</dbReference>
<comment type="caution">
    <text evidence="1">The sequence shown here is derived from an EMBL/GenBank/DDBJ whole genome shotgun (WGS) entry which is preliminary data.</text>
</comment>
<accession>A0AAV4CYY0</accession>
<dbReference type="PANTHER" id="PTHR33480:SF1">
    <property type="entry name" value="TYR RECOMBINASE DOMAIN-CONTAINING PROTEIN"/>
    <property type="match status" value="1"/>
</dbReference>
<protein>
    <submittedName>
        <fullName evidence="1">Uncharacterized protein</fullName>
    </submittedName>
</protein>
<dbReference type="AlphaFoldDB" id="A0AAV4CYY0"/>
<proteinExistence type="predicted"/>
<organism evidence="1 2">
    <name type="scientific">Plakobranchus ocellatus</name>
    <dbReference type="NCBI Taxonomy" id="259542"/>
    <lineage>
        <taxon>Eukaryota</taxon>
        <taxon>Metazoa</taxon>
        <taxon>Spiralia</taxon>
        <taxon>Lophotrochozoa</taxon>
        <taxon>Mollusca</taxon>
        <taxon>Gastropoda</taxon>
        <taxon>Heterobranchia</taxon>
        <taxon>Euthyneura</taxon>
        <taxon>Panpulmonata</taxon>
        <taxon>Sacoglossa</taxon>
        <taxon>Placobranchoidea</taxon>
        <taxon>Plakobranchidae</taxon>
        <taxon>Plakobranchus</taxon>
    </lineage>
</organism>
<sequence>MVHDDIYRIVRRDKLILRFVSLLFKKLGKAKILDISQRMRQLGRLVSRLLQIDGTNNSLQDFITDESFDTVIRATEEVSEVMSTDDEPSKSHPLLLG</sequence>
<reference evidence="1 2" key="1">
    <citation type="journal article" date="2021" name="Elife">
        <title>Chloroplast acquisition without the gene transfer in kleptoplastic sea slugs, Plakobranchus ocellatus.</title>
        <authorList>
            <person name="Maeda T."/>
            <person name="Takahashi S."/>
            <person name="Yoshida T."/>
            <person name="Shimamura S."/>
            <person name="Takaki Y."/>
            <person name="Nagai Y."/>
            <person name="Toyoda A."/>
            <person name="Suzuki Y."/>
            <person name="Arimoto A."/>
            <person name="Ishii H."/>
            <person name="Satoh N."/>
            <person name="Nishiyama T."/>
            <person name="Hasebe M."/>
            <person name="Maruyama T."/>
            <person name="Minagawa J."/>
            <person name="Obokata J."/>
            <person name="Shigenobu S."/>
        </authorList>
    </citation>
    <scope>NUCLEOTIDE SEQUENCE [LARGE SCALE GENOMIC DNA]</scope>
</reference>
<keyword evidence="2" id="KW-1185">Reference proteome</keyword>
<dbReference type="Proteomes" id="UP000735302">
    <property type="component" value="Unassembled WGS sequence"/>
</dbReference>
<dbReference type="PANTHER" id="PTHR33480">
    <property type="entry name" value="SET DOMAIN-CONTAINING PROTEIN-RELATED"/>
    <property type="match status" value="1"/>
</dbReference>
<name>A0AAV4CYY0_9GAST</name>
<evidence type="ECO:0000313" key="2">
    <source>
        <dbReference type="Proteomes" id="UP000735302"/>
    </source>
</evidence>
<evidence type="ECO:0000313" key="1">
    <source>
        <dbReference type="EMBL" id="GFO37138.1"/>
    </source>
</evidence>